<comment type="caution">
    <text evidence="2">The sequence shown here is derived from an EMBL/GenBank/DDBJ whole genome shotgun (WGS) entry which is preliminary data.</text>
</comment>
<gene>
    <name evidence="2" type="ORF">C7384_104115</name>
</gene>
<evidence type="ECO:0000313" key="2">
    <source>
        <dbReference type="EMBL" id="PVY84367.1"/>
    </source>
</evidence>
<sequence>MFSLLDIVNSYLGYFTTNTRTKGKIYTVVAMAGVWYILYLSLRFFQNGRWLRGSLLVAVFLVLLYFSILNVFYFFTTKAMKWDVSRLLAKVLGTTIPVAGEATATRPVIMPANGLYDRKDVLKAEVQMSAQQQQAIDNLAQQLEEMNMWAHDYHNLSKKGQRQIIAQDGCIHDNHPGTLLPYFDLQEMADGSLDIVAGLNQLQAQDIATIAKIGLLPVKQAQKDYQLSLASVVITGGKSHVQGRRELVEVVKPHYVKVEVAYAQRENV</sequence>
<protein>
    <submittedName>
        <fullName evidence="2">Uncharacterized protein</fullName>
    </submittedName>
</protein>
<keyword evidence="1" id="KW-0812">Transmembrane</keyword>
<dbReference type="AlphaFoldDB" id="A0A2U1D9N9"/>
<dbReference type="RefSeq" id="WP_089939829.1">
    <property type="nucleotide sequence ID" value="NZ_CAKOEX010000011.1"/>
</dbReference>
<dbReference type="Pfam" id="PF20386">
    <property type="entry name" value="DUF6681"/>
    <property type="match status" value="1"/>
</dbReference>
<feature type="transmembrane region" description="Helical" evidence="1">
    <location>
        <begin position="25"/>
        <end position="42"/>
    </location>
</feature>
<dbReference type="InterPro" id="IPR046503">
    <property type="entry name" value="DUF6681"/>
</dbReference>
<evidence type="ECO:0000256" key="1">
    <source>
        <dbReference type="SAM" id="Phobius"/>
    </source>
</evidence>
<dbReference type="Proteomes" id="UP000245433">
    <property type="component" value="Unassembled WGS sequence"/>
</dbReference>
<keyword evidence="1" id="KW-0472">Membrane</keyword>
<feature type="transmembrane region" description="Helical" evidence="1">
    <location>
        <begin position="54"/>
        <end position="75"/>
    </location>
</feature>
<accession>A0A2U1D9N9</accession>
<organism evidence="2 3">
    <name type="scientific">Convivina intestini</name>
    <dbReference type="NCBI Taxonomy" id="1505726"/>
    <lineage>
        <taxon>Bacteria</taxon>
        <taxon>Bacillati</taxon>
        <taxon>Bacillota</taxon>
        <taxon>Bacilli</taxon>
        <taxon>Lactobacillales</taxon>
        <taxon>Lactobacillaceae</taxon>
        <taxon>Convivina</taxon>
    </lineage>
</organism>
<proteinExistence type="predicted"/>
<keyword evidence="1" id="KW-1133">Transmembrane helix</keyword>
<dbReference type="OrthoDB" id="2192445at2"/>
<keyword evidence="3" id="KW-1185">Reference proteome</keyword>
<name>A0A2U1D9N9_9LACO</name>
<dbReference type="EMBL" id="QEKT01000004">
    <property type="protein sequence ID" value="PVY84367.1"/>
    <property type="molecule type" value="Genomic_DNA"/>
</dbReference>
<reference evidence="2 3" key="1">
    <citation type="submission" date="2018-04" db="EMBL/GenBank/DDBJ databases">
        <title>Genomic Encyclopedia of Type Strains, Phase IV (KMG-IV): sequencing the most valuable type-strain genomes for metagenomic binning, comparative biology and taxonomic classification.</title>
        <authorList>
            <person name="Goeker M."/>
        </authorList>
    </citation>
    <scope>NUCLEOTIDE SEQUENCE [LARGE SCALE GENOMIC DNA]</scope>
    <source>
        <strain evidence="2 3">DSM 28795</strain>
    </source>
</reference>
<evidence type="ECO:0000313" key="3">
    <source>
        <dbReference type="Proteomes" id="UP000245433"/>
    </source>
</evidence>